<protein>
    <submittedName>
        <fullName evidence="9">M23 family peptidase</fullName>
    </submittedName>
</protein>
<dbReference type="InterPro" id="IPR008663">
    <property type="entry name" value="LECT2"/>
</dbReference>
<dbReference type="OrthoDB" id="9810477at2"/>
<evidence type="ECO:0000256" key="4">
    <source>
        <dbReference type="ARBA" id="ARBA00023157"/>
    </source>
</evidence>
<feature type="domain" description="M23ase beta-sheet core" evidence="8">
    <location>
        <begin position="106"/>
        <end position="204"/>
    </location>
</feature>
<feature type="chain" id="PRO_5016401725" evidence="7">
    <location>
        <begin position="29"/>
        <end position="224"/>
    </location>
</feature>
<evidence type="ECO:0000313" key="9">
    <source>
        <dbReference type="EMBL" id="RAK62768.1"/>
    </source>
</evidence>
<dbReference type="PANTHER" id="PTHR11329:SF0">
    <property type="entry name" value="LEUKOCYTE CELL-DERIVED CHEMOTAXIN-2"/>
    <property type="match status" value="1"/>
</dbReference>
<evidence type="ECO:0000256" key="3">
    <source>
        <dbReference type="ARBA" id="ARBA00022833"/>
    </source>
</evidence>
<accession>A0A328BCH7</accession>
<name>A0A328BCH7_9CAUL</name>
<feature type="signal peptide" evidence="7">
    <location>
        <begin position="1"/>
        <end position="28"/>
    </location>
</feature>
<dbReference type="SUPFAM" id="SSF51261">
    <property type="entry name" value="Duplicated hybrid motif"/>
    <property type="match status" value="1"/>
</dbReference>
<keyword evidence="10" id="KW-1185">Reference proteome</keyword>
<evidence type="ECO:0000313" key="10">
    <source>
        <dbReference type="Proteomes" id="UP000249524"/>
    </source>
</evidence>
<dbReference type="Pfam" id="PF01551">
    <property type="entry name" value="Peptidase_M23"/>
    <property type="match status" value="1"/>
</dbReference>
<dbReference type="CDD" id="cd12797">
    <property type="entry name" value="M23_peptidase"/>
    <property type="match status" value="1"/>
</dbReference>
<comment type="caution">
    <text evidence="9">The sequence shown here is derived from an EMBL/GenBank/DDBJ whole genome shotgun (WGS) entry which is preliminary data.</text>
</comment>
<keyword evidence="4" id="KW-1015">Disulfide bond</keyword>
<proteinExistence type="inferred from homology"/>
<evidence type="ECO:0000259" key="8">
    <source>
        <dbReference type="Pfam" id="PF01551"/>
    </source>
</evidence>
<sequence>MRLRELAEQRPLAILTVAGLVAATAAAAAPFSQPVSRAVMGTAVQRAAETVAPPVEELTYELVWVGKDLDGDGRGDFANPTGHQPRSIDAYGEGEFGARRDGGARRHEGVDYAARAGQAVRAPISGYVTKIGYAYADAPNLRFIEITNPALRIAARVFYVNPKVEVGQPVAMGRPIGTAKSLQRMYPGGMTDHVHLEIIDRRGVRIDAAKVITAQYQPVEIAAD</sequence>
<reference evidence="9 10" key="1">
    <citation type="submission" date="2018-05" db="EMBL/GenBank/DDBJ databases">
        <authorList>
            <person name="Lanie J.A."/>
            <person name="Ng W.-L."/>
            <person name="Kazmierczak K.M."/>
            <person name="Andrzejewski T.M."/>
            <person name="Davidsen T.M."/>
            <person name="Wayne K.J."/>
            <person name="Tettelin H."/>
            <person name="Glass J.I."/>
            <person name="Rusch D."/>
            <person name="Podicherti R."/>
            <person name="Tsui H.-C.T."/>
            <person name="Winkler M.E."/>
        </authorList>
    </citation>
    <scope>NUCLEOTIDE SEQUENCE [LARGE SCALE GENOMIC DNA]</scope>
    <source>
        <strain evidence="9 10">BUT-10</strain>
    </source>
</reference>
<keyword evidence="3" id="KW-0862">Zinc</keyword>
<organism evidence="9 10">
    <name type="scientific">Phenylobacterium kunshanense</name>
    <dbReference type="NCBI Taxonomy" id="1445034"/>
    <lineage>
        <taxon>Bacteria</taxon>
        <taxon>Pseudomonadati</taxon>
        <taxon>Pseudomonadota</taxon>
        <taxon>Alphaproteobacteria</taxon>
        <taxon>Caulobacterales</taxon>
        <taxon>Caulobacteraceae</taxon>
        <taxon>Phenylobacterium</taxon>
    </lineage>
</organism>
<dbReference type="RefSeq" id="WP_111277672.1">
    <property type="nucleotide sequence ID" value="NZ_QFYS01000010.1"/>
</dbReference>
<evidence type="ECO:0000256" key="1">
    <source>
        <dbReference type="ARBA" id="ARBA00022723"/>
    </source>
</evidence>
<dbReference type="GO" id="GO:0046872">
    <property type="term" value="F:metal ion binding"/>
    <property type="evidence" value="ECO:0007669"/>
    <property type="project" value="UniProtKB-KW"/>
</dbReference>
<dbReference type="EMBL" id="QFYS01000010">
    <property type="protein sequence ID" value="RAK62768.1"/>
    <property type="molecule type" value="Genomic_DNA"/>
</dbReference>
<evidence type="ECO:0000256" key="6">
    <source>
        <dbReference type="SAM" id="MobiDB-lite"/>
    </source>
</evidence>
<evidence type="ECO:0000256" key="2">
    <source>
        <dbReference type="ARBA" id="ARBA00022729"/>
    </source>
</evidence>
<evidence type="ECO:0000256" key="7">
    <source>
        <dbReference type="SAM" id="SignalP"/>
    </source>
</evidence>
<comment type="similarity">
    <text evidence="5">Belongs to the LECT2/MIM-1 family.</text>
</comment>
<evidence type="ECO:0000256" key="5">
    <source>
        <dbReference type="ARBA" id="ARBA00024361"/>
    </source>
</evidence>
<dbReference type="InterPro" id="IPR011055">
    <property type="entry name" value="Dup_hybrid_motif"/>
</dbReference>
<gene>
    <name evidence="9" type="ORF">DJ019_18080</name>
</gene>
<dbReference type="AlphaFoldDB" id="A0A328BCH7"/>
<dbReference type="InterPro" id="IPR016047">
    <property type="entry name" value="M23ase_b-sheet_dom"/>
</dbReference>
<feature type="region of interest" description="Disordered" evidence="6">
    <location>
        <begin position="74"/>
        <end position="94"/>
    </location>
</feature>
<keyword evidence="2 7" id="KW-0732">Signal</keyword>
<dbReference type="PANTHER" id="PTHR11329">
    <property type="entry name" value="LEUKOCYTE CELL-DERIVED CHEMOTAXIN 2"/>
    <property type="match status" value="1"/>
</dbReference>
<keyword evidence="1" id="KW-0479">Metal-binding</keyword>
<dbReference type="Gene3D" id="2.70.70.10">
    <property type="entry name" value="Glucose Permease (Domain IIA)"/>
    <property type="match status" value="1"/>
</dbReference>
<dbReference type="Proteomes" id="UP000249524">
    <property type="component" value="Unassembled WGS sequence"/>
</dbReference>